<organism evidence="3 4">
    <name type="scientific">Polarella glacialis</name>
    <name type="common">Dinoflagellate</name>
    <dbReference type="NCBI Taxonomy" id="89957"/>
    <lineage>
        <taxon>Eukaryota</taxon>
        <taxon>Sar</taxon>
        <taxon>Alveolata</taxon>
        <taxon>Dinophyceae</taxon>
        <taxon>Suessiales</taxon>
        <taxon>Suessiaceae</taxon>
        <taxon>Polarella</taxon>
    </lineage>
</organism>
<proteinExistence type="inferred from homology"/>
<feature type="compositionally biased region" description="Polar residues" evidence="2">
    <location>
        <begin position="477"/>
        <end position="486"/>
    </location>
</feature>
<dbReference type="PANTHER" id="PTHR10566:SF118">
    <property type="entry name" value="PROTEIN KINASE DOMAIN-CONTAINING PROTEIN"/>
    <property type="match status" value="1"/>
</dbReference>
<evidence type="ECO:0000256" key="1">
    <source>
        <dbReference type="ARBA" id="ARBA00009670"/>
    </source>
</evidence>
<dbReference type="EMBL" id="CAJNNV010004134">
    <property type="protein sequence ID" value="CAE8590215.1"/>
    <property type="molecule type" value="Genomic_DNA"/>
</dbReference>
<gene>
    <name evidence="3" type="ORF">PGLA1383_LOCUS8938</name>
</gene>
<evidence type="ECO:0000256" key="2">
    <source>
        <dbReference type="SAM" id="MobiDB-lite"/>
    </source>
</evidence>
<accession>A0A813DWZ2</accession>
<sequence length="486" mass="52625">MRLEDRYGNQFPSYLHGEDFHVTVETASETMQNASSQVMRGSLTVSVASPMPESRTQRQLQRKVIGASASMIEVSGPSVAEGVGAASMFEAAESGKRGLALLPFRFKVVLQKLLVEFPSTETRNSFMERKQWCARFVDGGWDYTDSVAHIVAGDYDAVPADLVALGFIAKGKQGAIEEEVAAAAISDVFRRLASGGGAQQRVADIMPAIAEVRKRHGNIGQIPSSFVYILRAFSILEGHGLRLDENYRLVDDCYPYLASWVMRARSAEARPLIRSVLHGRSARSEFPVPDAEQVLSLVRGITSYLQQAVLSPVTVAGDVSVAQEVRSLVKRLARAEALQDVVLEEVARASDVLIREAMDTAGAPFGPQRTAEDQAVLASLQKVVAGLAEEASLALEEAASLRPGERSRSFERLLQDLSKRFGGRQRGLTAEASEVAAVAGVLLEAVPLAGASLLRFSAQMLDRVERRFEPEPRAKTAPQTKAGTDA</sequence>
<reference evidence="3" key="1">
    <citation type="submission" date="2021-02" db="EMBL/GenBank/DDBJ databases">
        <authorList>
            <person name="Dougan E. K."/>
            <person name="Rhodes N."/>
            <person name="Thang M."/>
            <person name="Chan C."/>
        </authorList>
    </citation>
    <scope>NUCLEOTIDE SEQUENCE</scope>
</reference>
<comment type="caution">
    <text evidence="3">The sequence shown here is derived from an EMBL/GenBank/DDBJ whole genome shotgun (WGS) entry which is preliminary data.</text>
</comment>
<evidence type="ECO:0000313" key="3">
    <source>
        <dbReference type="EMBL" id="CAE8590215.1"/>
    </source>
</evidence>
<feature type="region of interest" description="Disordered" evidence="2">
    <location>
        <begin position="467"/>
        <end position="486"/>
    </location>
</feature>
<dbReference type="InterPro" id="IPR050154">
    <property type="entry name" value="UbiB_kinase"/>
</dbReference>
<comment type="similarity">
    <text evidence="1">Belongs to the protein kinase superfamily. ADCK protein kinase family.</text>
</comment>
<keyword evidence="4" id="KW-1185">Reference proteome</keyword>
<name>A0A813DWZ2_POLGL</name>
<evidence type="ECO:0000313" key="4">
    <source>
        <dbReference type="Proteomes" id="UP000654075"/>
    </source>
</evidence>
<protein>
    <submittedName>
        <fullName evidence="3">Uncharacterized protein</fullName>
    </submittedName>
</protein>
<dbReference type="Proteomes" id="UP000654075">
    <property type="component" value="Unassembled WGS sequence"/>
</dbReference>
<dbReference type="AlphaFoldDB" id="A0A813DWZ2"/>
<dbReference type="PANTHER" id="PTHR10566">
    <property type="entry name" value="CHAPERONE-ACTIVITY OF BC1 COMPLEX CABC1 -RELATED"/>
    <property type="match status" value="1"/>
</dbReference>